<dbReference type="EMBL" id="FOHV01000041">
    <property type="protein sequence ID" value="SET57354.1"/>
    <property type="molecule type" value="Genomic_DNA"/>
</dbReference>
<feature type="region of interest" description="Disordered" evidence="1">
    <location>
        <begin position="1"/>
        <end position="27"/>
    </location>
</feature>
<dbReference type="Pfam" id="PF19940">
    <property type="entry name" value="DUF6402"/>
    <property type="match status" value="1"/>
</dbReference>
<reference evidence="3" key="1">
    <citation type="submission" date="2016-10" db="EMBL/GenBank/DDBJ databases">
        <authorList>
            <person name="Varghese N."/>
            <person name="Submissions S."/>
        </authorList>
    </citation>
    <scope>NUCLEOTIDE SEQUENCE [LARGE SCALE GENOMIC DNA]</scope>
    <source>
        <strain evidence="3">DSM 18579</strain>
    </source>
</reference>
<dbReference type="InterPro" id="IPR045646">
    <property type="entry name" value="DUF6402"/>
</dbReference>
<evidence type="ECO:0000256" key="1">
    <source>
        <dbReference type="SAM" id="MobiDB-lite"/>
    </source>
</evidence>
<evidence type="ECO:0000313" key="3">
    <source>
        <dbReference type="Proteomes" id="UP000242642"/>
    </source>
</evidence>
<organism evidence="2 3">
    <name type="scientific">Thorsellia anophelis DSM 18579</name>
    <dbReference type="NCBI Taxonomy" id="1123402"/>
    <lineage>
        <taxon>Bacteria</taxon>
        <taxon>Pseudomonadati</taxon>
        <taxon>Pseudomonadota</taxon>
        <taxon>Gammaproteobacteria</taxon>
        <taxon>Enterobacterales</taxon>
        <taxon>Thorselliaceae</taxon>
        <taxon>Thorsellia</taxon>
    </lineage>
</organism>
<proteinExistence type="predicted"/>
<name>A0A1I0FGL8_9GAMM</name>
<sequence>MNDEGGINYNKEYQTSNSGDSSKEKDADQYLGHWNQDGFLMAPLSYWGTSKQPILNPNITFLGYDGNITPDILERPNALYYCVRNSTYQEWRDKHNAGGDLVSFSNMVEILLSRPFTIRF</sequence>
<dbReference type="AlphaFoldDB" id="A0A1I0FGL8"/>
<keyword evidence="3" id="KW-1185">Reference proteome</keyword>
<protein>
    <submittedName>
        <fullName evidence="2">Uncharacterized protein</fullName>
    </submittedName>
</protein>
<accession>A0A1I0FGL8</accession>
<gene>
    <name evidence="2" type="ORF">SAMN02583745_02762</name>
</gene>
<dbReference type="STRING" id="1123402.SAMN02583745_02762"/>
<dbReference type="OrthoDB" id="6986732at2"/>
<evidence type="ECO:0000313" key="2">
    <source>
        <dbReference type="EMBL" id="SET57354.1"/>
    </source>
</evidence>
<feature type="compositionally biased region" description="Polar residues" evidence="1">
    <location>
        <begin position="11"/>
        <end position="20"/>
    </location>
</feature>
<dbReference type="Proteomes" id="UP000242642">
    <property type="component" value="Unassembled WGS sequence"/>
</dbReference>